<dbReference type="Proteomes" id="UP000034164">
    <property type="component" value="Unassembled WGS sequence"/>
</dbReference>
<dbReference type="VEuPathDB" id="FungiDB:EMCG_04703"/>
<protein>
    <submittedName>
        <fullName evidence="1">Uncharacterized protein</fullName>
    </submittedName>
</protein>
<dbReference type="EMBL" id="LCZI01001515">
    <property type="protein sequence ID" value="KKZ60630.1"/>
    <property type="molecule type" value="Genomic_DNA"/>
</dbReference>
<organism evidence="1 2">
    <name type="scientific">[Emmonsia] crescens</name>
    <dbReference type="NCBI Taxonomy" id="73230"/>
    <lineage>
        <taxon>Eukaryota</taxon>
        <taxon>Fungi</taxon>
        <taxon>Dikarya</taxon>
        <taxon>Ascomycota</taxon>
        <taxon>Pezizomycotina</taxon>
        <taxon>Eurotiomycetes</taxon>
        <taxon>Eurotiomycetidae</taxon>
        <taxon>Onygenales</taxon>
        <taxon>Ajellomycetaceae</taxon>
        <taxon>Emergomyces</taxon>
    </lineage>
</organism>
<gene>
    <name evidence="1" type="ORF">EMCG_04703</name>
</gene>
<comment type="caution">
    <text evidence="1">The sequence shown here is derived from an EMBL/GenBank/DDBJ whole genome shotgun (WGS) entry which is preliminary data.</text>
</comment>
<dbReference type="AlphaFoldDB" id="A0A0G2HSD7"/>
<name>A0A0G2HSD7_9EURO</name>
<proteinExistence type="predicted"/>
<evidence type="ECO:0000313" key="2">
    <source>
        <dbReference type="Proteomes" id="UP000034164"/>
    </source>
</evidence>
<evidence type="ECO:0000313" key="1">
    <source>
        <dbReference type="EMBL" id="KKZ60630.1"/>
    </source>
</evidence>
<sequence length="151" mass="17396">MRDLWRVVKAEPRLVIPNTKLLSNMMKIFVLTGPGYDDCLTPPRVEVDLIENGFQSSPQELDVNRKQLTVQTSSGPRSIYTLNILYLLRSKMAAFMSRSSENDLYDIRHLLRTYPDEIRACVHRLDPEAVVYFLGTVSEHNRAHWANSFGQ</sequence>
<dbReference type="OrthoDB" id="4193337at2759"/>
<accession>A0A0G2HSD7</accession>
<reference evidence="2" key="1">
    <citation type="journal article" date="2015" name="PLoS Genet.">
        <title>The dynamic genome and transcriptome of the human fungal pathogen Blastomyces and close relative Emmonsia.</title>
        <authorList>
            <person name="Munoz J.F."/>
            <person name="Gauthier G.M."/>
            <person name="Desjardins C.A."/>
            <person name="Gallo J.E."/>
            <person name="Holder J."/>
            <person name="Sullivan T.D."/>
            <person name="Marty A.J."/>
            <person name="Carmen J.C."/>
            <person name="Chen Z."/>
            <person name="Ding L."/>
            <person name="Gujja S."/>
            <person name="Magrini V."/>
            <person name="Misas E."/>
            <person name="Mitreva M."/>
            <person name="Priest M."/>
            <person name="Saif S."/>
            <person name="Whiston E.A."/>
            <person name="Young S."/>
            <person name="Zeng Q."/>
            <person name="Goldman W.E."/>
            <person name="Mardis E.R."/>
            <person name="Taylor J.W."/>
            <person name="McEwen J.G."/>
            <person name="Clay O.K."/>
            <person name="Klein B.S."/>
            <person name="Cuomo C.A."/>
        </authorList>
    </citation>
    <scope>NUCLEOTIDE SEQUENCE [LARGE SCALE GENOMIC DNA]</scope>
    <source>
        <strain evidence="2">UAMH 3008</strain>
    </source>
</reference>